<gene>
    <name evidence="1" type="ORF">UREG_01869</name>
</gene>
<dbReference type="GeneID" id="8438506"/>
<reference evidence="2" key="1">
    <citation type="journal article" date="2009" name="Genome Res.">
        <title>Comparative genomic analyses of the human fungal pathogens Coccidioides and their relatives.</title>
        <authorList>
            <person name="Sharpton T.J."/>
            <person name="Stajich J.E."/>
            <person name="Rounsley S.D."/>
            <person name="Gardner M.J."/>
            <person name="Wortman J.R."/>
            <person name="Jordar V.S."/>
            <person name="Maiti R."/>
            <person name="Kodira C.D."/>
            <person name="Neafsey D.E."/>
            <person name="Zeng Q."/>
            <person name="Hung C.-Y."/>
            <person name="McMahan C."/>
            <person name="Muszewska A."/>
            <person name="Grynberg M."/>
            <person name="Mandel M.A."/>
            <person name="Kellner E.M."/>
            <person name="Barker B.M."/>
            <person name="Galgiani J.N."/>
            <person name="Orbach M.J."/>
            <person name="Kirkland T.N."/>
            <person name="Cole G.T."/>
            <person name="Henn M.R."/>
            <person name="Birren B.W."/>
            <person name="Taylor J.W."/>
        </authorList>
    </citation>
    <scope>NUCLEOTIDE SEQUENCE [LARGE SCALE GENOMIC DNA]</scope>
    <source>
        <strain evidence="2">UAMH 1704</strain>
    </source>
</reference>
<proteinExistence type="predicted"/>
<accession>C4JJR2</accession>
<protein>
    <submittedName>
        <fullName evidence="1">Uncharacterized protein</fullName>
    </submittedName>
</protein>
<dbReference type="RefSeq" id="XP_002542353.1">
    <property type="nucleotide sequence ID" value="XM_002542307.1"/>
</dbReference>
<dbReference type="OrthoDB" id="2160638at2759"/>
<dbReference type="EMBL" id="CH476615">
    <property type="protein sequence ID" value="EEP77020.1"/>
    <property type="molecule type" value="Genomic_DNA"/>
</dbReference>
<dbReference type="AlphaFoldDB" id="C4JJR2"/>
<dbReference type="Proteomes" id="UP000002058">
    <property type="component" value="Unassembled WGS sequence"/>
</dbReference>
<keyword evidence="2" id="KW-1185">Reference proteome</keyword>
<dbReference type="eggNOG" id="ENOG502QRJG">
    <property type="taxonomic scope" value="Eukaryota"/>
</dbReference>
<evidence type="ECO:0000313" key="2">
    <source>
        <dbReference type="Proteomes" id="UP000002058"/>
    </source>
</evidence>
<dbReference type="KEGG" id="ure:UREG_01869"/>
<name>C4JJR2_UNCRE</name>
<dbReference type="HOGENOM" id="CLU_2639942_0_0_1"/>
<sequence length="77" mass="8862">MPFAALVNAFRNLDRGPQAAYEANNDKLLLRFYDVLTRTWHLGFTSFGGPPVHFRIFYQRFVEGLGGKTPWVDEQTV</sequence>
<dbReference type="InParanoid" id="C4JJR2"/>
<evidence type="ECO:0000313" key="1">
    <source>
        <dbReference type="EMBL" id="EEP77020.1"/>
    </source>
</evidence>
<dbReference type="VEuPathDB" id="FungiDB:UREG_01869"/>
<organism evidence="1 2">
    <name type="scientific">Uncinocarpus reesii (strain UAMH 1704)</name>
    <dbReference type="NCBI Taxonomy" id="336963"/>
    <lineage>
        <taxon>Eukaryota</taxon>
        <taxon>Fungi</taxon>
        <taxon>Dikarya</taxon>
        <taxon>Ascomycota</taxon>
        <taxon>Pezizomycotina</taxon>
        <taxon>Eurotiomycetes</taxon>
        <taxon>Eurotiomycetidae</taxon>
        <taxon>Onygenales</taxon>
        <taxon>Onygenaceae</taxon>
        <taxon>Uncinocarpus</taxon>
    </lineage>
</organism>